<gene>
    <name evidence="1" type="ORF">MBJ925_LOCUS28942</name>
</gene>
<sequence>MALQVYQRYEIVFLSQHPLGSKLSHMTVAKAVHCDEKTVKRRLKRWKQSKDLTDAPRSGRSCVTTPKQHQKLVALAEQQTFVTSQDITNQLNKKGVEISQRTVR</sequence>
<proteinExistence type="predicted"/>
<dbReference type="Pfam" id="PF13565">
    <property type="entry name" value="HTH_32"/>
    <property type="match status" value="1"/>
</dbReference>
<evidence type="ECO:0000313" key="2">
    <source>
        <dbReference type="Proteomes" id="UP000663824"/>
    </source>
</evidence>
<dbReference type="SUPFAM" id="SSF46689">
    <property type="entry name" value="Homeodomain-like"/>
    <property type="match status" value="1"/>
</dbReference>
<reference evidence="1" key="1">
    <citation type="submission" date="2021-02" db="EMBL/GenBank/DDBJ databases">
        <authorList>
            <person name="Nowell W R."/>
        </authorList>
    </citation>
    <scope>NUCLEOTIDE SEQUENCE</scope>
</reference>
<dbReference type="Proteomes" id="UP000663824">
    <property type="component" value="Unassembled WGS sequence"/>
</dbReference>
<organism evidence="1 2">
    <name type="scientific">Rotaria magnacalcarata</name>
    <dbReference type="NCBI Taxonomy" id="392030"/>
    <lineage>
        <taxon>Eukaryota</taxon>
        <taxon>Metazoa</taxon>
        <taxon>Spiralia</taxon>
        <taxon>Gnathifera</taxon>
        <taxon>Rotifera</taxon>
        <taxon>Eurotatoria</taxon>
        <taxon>Bdelloidea</taxon>
        <taxon>Philodinida</taxon>
        <taxon>Philodinidae</taxon>
        <taxon>Rotaria</taxon>
    </lineage>
</organism>
<accession>A0A816WSJ9</accession>
<dbReference type="EMBL" id="CAJNRE010015551">
    <property type="protein sequence ID" value="CAF2138064.1"/>
    <property type="molecule type" value="Genomic_DNA"/>
</dbReference>
<evidence type="ECO:0000313" key="1">
    <source>
        <dbReference type="EMBL" id="CAF2138064.1"/>
    </source>
</evidence>
<comment type="caution">
    <text evidence="1">The sequence shown here is derived from an EMBL/GenBank/DDBJ whole genome shotgun (WGS) entry which is preliminary data.</text>
</comment>
<name>A0A816WSJ9_9BILA</name>
<dbReference type="AlphaFoldDB" id="A0A816WSJ9"/>
<protein>
    <submittedName>
        <fullName evidence="1">Uncharacterized protein</fullName>
    </submittedName>
</protein>
<dbReference type="InterPro" id="IPR009057">
    <property type="entry name" value="Homeodomain-like_sf"/>
</dbReference>